<evidence type="ECO:0000259" key="2">
    <source>
        <dbReference type="Pfam" id="PF07589"/>
    </source>
</evidence>
<dbReference type="NCBIfam" id="TIGR02595">
    <property type="entry name" value="PEP_CTERM"/>
    <property type="match status" value="1"/>
</dbReference>
<gene>
    <name evidence="3" type="ORF">DES47_10827</name>
</gene>
<feature type="chain" id="PRO_5020986633" evidence="1">
    <location>
        <begin position="22"/>
        <end position="174"/>
    </location>
</feature>
<evidence type="ECO:0000256" key="1">
    <source>
        <dbReference type="SAM" id="SignalP"/>
    </source>
</evidence>
<keyword evidence="1" id="KW-0732">Signal</keyword>
<reference evidence="3 4" key="1">
    <citation type="submission" date="2019-03" db="EMBL/GenBank/DDBJ databases">
        <title>Genomic Encyclopedia of Type Strains, Phase IV (KMG-IV): sequencing the most valuable type-strain genomes for metagenomic binning, comparative biology and taxonomic classification.</title>
        <authorList>
            <person name="Goeker M."/>
        </authorList>
    </citation>
    <scope>NUCLEOTIDE SEQUENCE [LARGE SCALE GENOMIC DNA]</scope>
    <source>
        <strain evidence="3 4">DSM 16998</strain>
    </source>
</reference>
<dbReference type="EMBL" id="SNXS01000008">
    <property type="protein sequence ID" value="TDP62215.1"/>
    <property type="molecule type" value="Genomic_DNA"/>
</dbReference>
<dbReference type="OrthoDB" id="6399769at2"/>
<feature type="domain" description="Ice-binding protein C-terminal" evidence="2">
    <location>
        <begin position="147"/>
        <end position="171"/>
    </location>
</feature>
<protein>
    <submittedName>
        <fullName evidence="3">Putative secreted protein with PEP-CTERM sorting signal</fullName>
    </submittedName>
</protein>
<dbReference type="RefSeq" id="WP_133703098.1">
    <property type="nucleotide sequence ID" value="NZ_SNXS01000008.1"/>
</dbReference>
<accession>A0A4R6QHN5</accession>
<sequence>MKLKSSLVAASLAAAALSANAVPTVQADWTNHDPAEMAAWWIMTAGALPIDHVYKFSLAGTFDVLATGVSNDAPPVFDINGGKVELFADNGDADYTNDASKGFFSFDSLAANKTFLSVTAGNYFYRVTGTVDGKNGGSYLLSSSITPVPEPETYALMLAGLAAVGFISRRRNKA</sequence>
<dbReference type="Pfam" id="PF07589">
    <property type="entry name" value="PEP-CTERM"/>
    <property type="match status" value="1"/>
</dbReference>
<proteinExistence type="predicted"/>
<evidence type="ECO:0000313" key="3">
    <source>
        <dbReference type="EMBL" id="TDP62215.1"/>
    </source>
</evidence>
<dbReference type="InterPro" id="IPR013424">
    <property type="entry name" value="Ice-binding_C"/>
</dbReference>
<comment type="caution">
    <text evidence="3">The sequence shown here is derived from an EMBL/GenBank/DDBJ whole genome shotgun (WGS) entry which is preliminary data.</text>
</comment>
<dbReference type="Proteomes" id="UP000295361">
    <property type="component" value="Unassembled WGS sequence"/>
</dbReference>
<feature type="signal peptide" evidence="1">
    <location>
        <begin position="1"/>
        <end position="21"/>
    </location>
</feature>
<organism evidence="3 4">
    <name type="scientific">Roseateles toxinivorans</name>
    <dbReference type="NCBI Taxonomy" id="270368"/>
    <lineage>
        <taxon>Bacteria</taxon>
        <taxon>Pseudomonadati</taxon>
        <taxon>Pseudomonadota</taxon>
        <taxon>Betaproteobacteria</taxon>
        <taxon>Burkholderiales</taxon>
        <taxon>Sphaerotilaceae</taxon>
        <taxon>Roseateles</taxon>
    </lineage>
</organism>
<dbReference type="InParanoid" id="A0A4R6QHN5"/>
<name>A0A4R6QHN5_9BURK</name>
<dbReference type="AlphaFoldDB" id="A0A4R6QHN5"/>
<dbReference type="NCBIfam" id="NF038126">
    <property type="entry name" value="PEP_CTERM_FxDxF"/>
    <property type="match status" value="1"/>
</dbReference>
<evidence type="ECO:0000313" key="4">
    <source>
        <dbReference type="Proteomes" id="UP000295361"/>
    </source>
</evidence>
<keyword evidence="4" id="KW-1185">Reference proteome</keyword>